<comment type="subcellular location">
    <subcellularLocation>
        <location evidence="1 12">Membrane</location>
        <topology evidence="1 12">Multi-pass membrane protein</topology>
    </subcellularLocation>
</comment>
<name>A0A8T2JTS2_9PIPI</name>
<reference evidence="14" key="1">
    <citation type="thesis" date="2020" institute="ProQuest LLC" country="789 East Eisenhower Parkway, Ann Arbor, MI, USA">
        <title>Comparative Genomics and Chromosome Evolution.</title>
        <authorList>
            <person name="Mudd A.B."/>
        </authorList>
    </citation>
    <scope>NUCLEOTIDE SEQUENCE</scope>
    <source>
        <strain evidence="14">Female2</strain>
        <tissue evidence="14">Blood</tissue>
    </source>
</reference>
<feature type="transmembrane region" description="Helical" evidence="13">
    <location>
        <begin position="237"/>
        <end position="259"/>
    </location>
</feature>
<dbReference type="Proteomes" id="UP000812440">
    <property type="component" value="Chromosome 5"/>
</dbReference>
<keyword evidence="10 12" id="KW-0807">Transducer</keyword>
<evidence type="ECO:0000256" key="3">
    <source>
        <dbReference type="ARBA" id="ARBA00022480"/>
    </source>
</evidence>
<dbReference type="OrthoDB" id="8876749at2759"/>
<feature type="transmembrane region" description="Helical" evidence="13">
    <location>
        <begin position="159"/>
        <end position="187"/>
    </location>
</feature>
<proteinExistence type="inferred from homology"/>
<dbReference type="PANTHER" id="PTHR11394">
    <property type="entry name" value="TASTE RECEPTOR TYPE 2"/>
    <property type="match status" value="1"/>
</dbReference>
<dbReference type="InterPro" id="IPR007960">
    <property type="entry name" value="TAS2R"/>
</dbReference>
<dbReference type="EMBL" id="JAACNH010000004">
    <property type="protein sequence ID" value="KAG8445901.1"/>
    <property type="molecule type" value="Genomic_DNA"/>
</dbReference>
<evidence type="ECO:0000256" key="8">
    <source>
        <dbReference type="ARBA" id="ARBA00023136"/>
    </source>
</evidence>
<keyword evidence="7 12" id="KW-0297">G-protein coupled receptor</keyword>
<keyword evidence="5 12" id="KW-0812">Transmembrane</keyword>
<evidence type="ECO:0000256" key="1">
    <source>
        <dbReference type="ARBA" id="ARBA00004141"/>
    </source>
</evidence>
<protein>
    <recommendedName>
        <fullName evidence="12">Taste receptor type 2</fullName>
    </recommendedName>
</protein>
<evidence type="ECO:0000313" key="15">
    <source>
        <dbReference type="Proteomes" id="UP000812440"/>
    </source>
</evidence>
<gene>
    <name evidence="14" type="ORF">GDO86_010625</name>
</gene>
<dbReference type="GO" id="GO:0004930">
    <property type="term" value="F:G protein-coupled receptor activity"/>
    <property type="evidence" value="ECO:0007669"/>
    <property type="project" value="UniProtKB-KW"/>
</dbReference>
<keyword evidence="3 12" id="KW-0919">Taste</keyword>
<feature type="transmembrane region" description="Helical" evidence="13">
    <location>
        <begin position="103"/>
        <end position="123"/>
    </location>
</feature>
<accession>A0A8T2JTS2</accession>
<sequence>MIINGFIAVTYLLEWMDEKKLKSTDTILMFLGISRWFWNLISIFTTLHNIVHKELLNFVYLAIFFNVSSLWCVSLLSVLYCVKIANFNNSVFVYFKLNISKGLKWLIMGNLLMSLMSTLFFYLNTLMSSLYVWNNATDTLQNSTQTDINASLVINITGIMYVFASSLPFIMLCPAVLLLIVSLCNHISRMKRSGTGLQSSHWKAHLNVLKKMVFSFVLFIVYFLTDALSKFNELTILGLYFYIIMPPFYSSVHSGFLIYSDTRLKMTFLQICKWVTKCAKKSQPET</sequence>
<evidence type="ECO:0000256" key="5">
    <source>
        <dbReference type="ARBA" id="ARBA00022692"/>
    </source>
</evidence>
<evidence type="ECO:0000256" key="6">
    <source>
        <dbReference type="ARBA" id="ARBA00022989"/>
    </source>
</evidence>
<feature type="transmembrane region" description="Helical" evidence="13">
    <location>
        <begin position="59"/>
        <end position="82"/>
    </location>
</feature>
<feature type="transmembrane region" description="Helical" evidence="13">
    <location>
        <begin position="208"/>
        <end position="225"/>
    </location>
</feature>
<evidence type="ECO:0000256" key="2">
    <source>
        <dbReference type="ARBA" id="ARBA00007376"/>
    </source>
</evidence>
<dbReference type="Pfam" id="PF05296">
    <property type="entry name" value="TAS2R"/>
    <property type="match status" value="1"/>
</dbReference>
<dbReference type="AlphaFoldDB" id="A0A8T2JTS2"/>
<dbReference type="GO" id="GO:0016020">
    <property type="term" value="C:membrane"/>
    <property type="evidence" value="ECO:0007669"/>
    <property type="project" value="UniProtKB-SubCell"/>
</dbReference>
<keyword evidence="4 12" id="KW-0716">Sensory transduction</keyword>
<evidence type="ECO:0000256" key="11">
    <source>
        <dbReference type="RuleBase" id="RU004423"/>
    </source>
</evidence>
<evidence type="ECO:0000256" key="9">
    <source>
        <dbReference type="ARBA" id="ARBA00023170"/>
    </source>
</evidence>
<evidence type="ECO:0000256" key="13">
    <source>
        <dbReference type="SAM" id="Phobius"/>
    </source>
</evidence>
<dbReference type="SUPFAM" id="SSF81321">
    <property type="entry name" value="Family A G protein-coupled receptor-like"/>
    <property type="match status" value="1"/>
</dbReference>
<dbReference type="PANTHER" id="PTHR11394:SF152">
    <property type="entry name" value="TASTE RECEPTOR TYPE 2"/>
    <property type="match status" value="1"/>
</dbReference>
<evidence type="ECO:0000256" key="10">
    <source>
        <dbReference type="ARBA" id="ARBA00023224"/>
    </source>
</evidence>
<keyword evidence="15" id="KW-1185">Reference proteome</keyword>
<evidence type="ECO:0000256" key="12">
    <source>
        <dbReference type="RuleBase" id="RU004424"/>
    </source>
</evidence>
<evidence type="ECO:0000313" key="14">
    <source>
        <dbReference type="EMBL" id="KAG8445901.1"/>
    </source>
</evidence>
<keyword evidence="6 13" id="KW-1133">Transmembrane helix</keyword>
<comment type="similarity">
    <text evidence="2 11">Belongs to the G-protein coupled receptor T2R family.</text>
</comment>
<dbReference type="GO" id="GO:0033038">
    <property type="term" value="F:bitter taste receptor activity"/>
    <property type="evidence" value="ECO:0007669"/>
    <property type="project" value="InterPro"/>
</dbReference>
<evidence type="ECO:0000256" key="7">
    <source>
        <dbReference type="ARBA" id="ARBA00023040"/>
    </source>
</evidence>
<organism evidence="14 15">
    <name type="scientific">Hymenochirus boettgeri</name>
    <name type="common">Congo dwarf clawed frog</name>
    <dbReference type="NCBI Taxonomy" id="247094"/>
    <lineage>
        <taxon>Eukaryota</taxon>
        <taxon>Metazoa</taxon>
        <taxon>Chordata</taxon>
        <taxon>Craniata</taxon>
        <taxon>Vertebrata</taxon>
        <taxon>Euteleostomi</taxon>
        <taxon>Amphibia</taxon>
        <taxon>Batrachia</taxon>
        <taxon>Anura</taxon>
        <taxon>Pipoidea</taxon>
        <taxon>Pipidae</taxon>
        <taxon>Pipinae</taxon>
        <taxon>Hymenochirus</taxon>
    </lineage>
</organism>
<keyword evidence="8 12" id="KW-0472">Membrane</keyword>
<keyword evidence="9 12" id="KW-0675">Receptor</keyword>
<evidence type="ECO:0000256" key="4">
    <source>
        <dbReference type="ARBA" id="ARBA00022606"/>
    </source>
</evidence>
<feature type="transmembrane region" description="Helical" evidence="13">
    <location>
        <begin position="26"/>
        <end position="47"/>
    </location>
</feature>
<comment type="caution">
    <text evidence="14">The sequence shown here is derived from an EMBL/GenBank/DDBJ whole genome shotgun (WGS) entry which is preliminary data.</text>
</comment>